<evidence type="ECO:0000256" key="1">
    <source>
        <dbReference type="SAM" id="Phobius"/>
    </source>
</evidence>
<evidence type="ECO:0000313" key="3">
    <source>
        <dbReference type="Proteomes" id="UP001364156"/>
    </source>
</evidence>
<evidence type="ECO:0000313" key="2">
    <source>
        <dbReference type="EMBL" id="WWR47889.1"/>
    </source>
</evidence>
<reference evidence="2 3" key="1">
    <citation type="submission" date="2023-10" db="EMBL/GenBank/DDBJ databases">
        <title>Roseovarius strain S88 nov., isolated from a marine algae.</title>
        <authorList>
            <person name="Lee M.W."/>
            <person name="Lee J.K."/>
            <person name="Kim J.M."/>
            <person name="Choi D.G."/>
            <person name="Baek J.H."/>
            <person name="Bayburt H."/>
            <person name="Jung J.J."/>
            <person name="Han D.M."/>
            <person name="Jeon C.O."/>
        </authorList>
    </citation>
    <scope>NUCLEOTIDE SEQUENCE [LARGE SCALE GENOMIC DNA]</scope>
    <source>
        <strain evidence="2 3">S88</strain>
    </source>
</reference>
<keyword evidence="1" id="KW-1133">Transmembrane helix</keyword>
<gene>
    <name evidence="2" type="ORF">RZ517_06885</name>
</gene>
<dbReference type="Proteomes" id="UP001364156">
    <property type="component" value="Chromosome"/>
</dbReference>
<dbReference type="RefSeq" id="WP_317055540.1">
    <property type="nucleotide sequence ID" value="NZ_CP146069.1"/>
</dbReference>
<keyword evidence="1" id="KW-0472">Membrane</keyword>
<feature type="transmembrane region" description="Helical" evidence="1">
    <location>
        <begin position="20"/>
        <end position="40"/>
    </location>
</feature>
<protein>
    <submittedName>
        <fullName evidence="2">Uncharacterized protein</fullName>
    </submittedName>
</protein>
<proteinExistence type="predicted"/>
<sequence>MTGYTEHDHEDRTPPSFKRRMMFVGVLLLSSTLIYAELVLRFSQ</sequence>
<keyword evidence="3" id="KW-1185">Reference proteome</keyword>
<name>A0ABZ2HII9_9RHOB</name>
<keyword evidence="1" id="KW-0812">Transmembrane</keyword>
<organism evidence="2 3">
    <name type="scientific">Roseovarius phycicola</name>
    <dbReference type="NCBI Taxonomy" id="3080976"/>
    <lineage>
        <taxon>Bacteria</taxon>
        <taxon>Pseudomonadati</taxon>
        <taxon>Pseudomonadota</taxon>
        <taxon>Alphaproteobacteria</taxon>
        <taxon>Rhodobacterales</taxon>
        <taxon>Roseobacteraceae</taxon>
        <taxon>Roseovarius</taxon>
    </lineage>
</organism>
<dbReference type="EMBL" id="CP146069">
    <property type="protein sequence ID" value="WWR47889.1"/>
    <property type="molecule type" value="Genomic_DNA"/>
</dbReference>
<accession>A0ABZ2HII9</accession>